<keyword evidence="5" id="KW-0489">Methyltransferase</keyword>
<dbReference type="InterPro" id="IPR051654">
    <property type="entry name" value="Meroterpenoid_MTases"/>
</dbReference>
<dbReference type="GO" id="GO:0032259">
    <property type="term" value="P:methylation"/>
    <property type="evidence" value="ECO:0007669"/>
    <property type="project" value="UniProtKB-KW"/>
</dbReference>
<keyword evidence="3" id="KW-0949">S-adenosyl-L-methionine</keyword>
<comment type="caution">
    <text evidence="5">The sequence shown here is derived from an EMBL/GenBank/DDBJ whole genome shotgun (WGS) entry which is preliminary data.</text>
</comment>
<evidence type="ECO:0000313" key="5">
    <source>
        <dbReference type="EMBL" id="KAK7050450.1"/>
    </source>
</evidence>
<comment type="pathway">
    <text evidence="1">Secondary metabolite biosynthesis.</text>
</comment>
<proteinExistence type="inferred from homology"/>
<gene>
    <name evidence="5" type="ORF">R3P38DRAFT_2504196</name>
</gene>
<dbReference type="AlphaFoldDB" id="A0AAW0DGQ1"/>
<evidence type="ECO:0000256" key="1">
    <source>
        <dbReference type="ARBA" id="ARBA00005179"/>
    </source>
</evidence>
<dbReference type="PANTHER" id="PTHR35897">
    <property type="entry name" value="METHYLTRANSFERASE AUSD"/>
    <property type="match status" value="1"/>
</dbReference>
<reference evidence="5 6" key="1">
    <citation type="journal article" date="2024" name="J Genomics">
        <title>Draft genome sequencing and assembly of Favolaschia claudopus CIRM-BRFM 2984 isolated from oak limbs.</title>
        <authorList>
            <person name="Navarro D."/>
            <person name="Drula E."/>
            <person name="Chaduli D."/>
            <person name="Cazenave R."/>
            <person name="Ahrendt S."/>
            <person name="Wang J."/>
            <person name="Lipzen A."/>
            <person name="Daum C."/>
            <person name="Barry K."/>
            <person name="Grigoriev I.V."/>
            <person name="Favel A."/>
            <person name="Rosso M.N."/>
            <person name="Martin F."/>
        </authorList>
    </citation>
    <scope>NUCLEOTIDE SEQUENCE [LARGE SCALE GENOMIC DNA]</scope>
    <source>
        <strain evidence="5 6">CIRM-BRFM 2984</strain>
    </source>
</reference>
<name>A0AAW0DGQ1_9AGAR</name>
<dbReference type="Proteomes" id="UP001362999">
    <property type="component" value="Unassembled WGS sequence"/>
</dbReference>
<keyword evidence="2" id="KW-0808">Transferase</keyword>
<protein>
    <submittedName>
        <fullName evidence="5">Methyltransferase ausD</fullName>
    </submittedName>
</protein>
<dbReference type="SUPFAM" id="SSF53335">
    <property type="entry name" value="S-adenosyl-L-methionine-dependent methyltransferases"/>
    <property type="match status" value="1"/>
</dbReference>
<organism evidence="5 6">
    <name type="scientific">Favolaschia claudopus</name>
    <dbReference type="NCBI Taxonomy" id="2862362"/>
    <lineage>
        <taxon>Eukaryota</taxon>
        <taxon>Fungi</taxon>
        <taxon>Dikarya</taxon>
        <taxon>Basidiomycota</taxon>
        <taxon>Agaricomycotina</taxon>
        <taxon>Agaricomycetes</taxon>
        <taxon>Agaricomycetidae</taxon>
        <taxon>Agaricales</taxon>
        <taxon>Marasmiineae</taxon>
        <taxon>Mycenaceae</taxon>
        <taxon>Favolaschia</taxon>
    </lineage>
</organism>
<evidence type="ECO:0000256" key="2">
    <source>
        <dbReference type="ARBA" id="ARBA00022679"/>
    </source>
</evidence>
<dbReference type="PANTHER" id="PTHR35897:SF1">
    <property type="entry name" value="METHYLTRANSFERASE AUSD"/>
    <property type="match status" value="1"/>
</dbReference>
<comment type="similarity">
    <text evidence="4">Belongs to the class I-like SAM-binding methyltransferase superfamily.</text>
</comment>
<dbReference type="Gene3D" id="3.40.50.150">
    <property type="entry name" value="Vaccinia Virus protein VP39"/>
    <property type="match status" value="1"/>
</dbReference>
<dbReference type="EMBL" id="JAWWNJ010000008">
    <property type="protein sequence ID" value="KAK7050450.1"/>
    <property type="molecule type" value="Genomic_DNA"/>
</dbReference>
<evidence type="ECO:0000256" key="3">
    <source>
        <dbReference type="ARBA" id="ARBA00022691"/>
    </source>
</evidence>
<sequence length="302" mass="33403">MEAEFTKPPLEVYKPPLDDSLYTMDDEDLDFIKAQSGITDPETLKKHIMAVQSKAYDLYGHMCIRRFSFTRPKISTFPMYEHVLDLGRKGGLILDLGCCFGTDIRKCASDGVPVQNLIASDLRPVFWDLGHELFNTTPETFPVIFLAGDALDPNFLQPSAPLSFSSLPPSPPPQLSSSLTSLTPLVGHISAIHISSLFHLFFEPQQLQLARALAGLLSPAPGSVILGAHGGKITKGFNEKGYCSGGHHMFCHSPESWREMWEGIFAPGTIEVRAELKRRRDGAQVGETGSLVWSVMRLRFTK</sequence>
<evidence type="ECO:0000313" key="6">
    <source>
        <dbReference type="Proteomes" id="UP001362999"/>
    </source>
</evidence>
<dbReference type="GO" id="GO:0008168">
    <property type="term" value="F:methyltransferase activity"/>
    <property type="evidence" value="ECO:0007669"/>
    <property type="project" value="UniProtKB-KW"/>
</dbReference>
<accession>A0AAW0DGQ1</accession>
<dbReference type="InterPro" id="IPR029063">
    <property type="entry name" value="SAM-dependent_MTases_sf"/>
</dbReference>
<evidence type="ECO:0000256" key="4">
    <source>
        <dbReference type="ARBA" id="ARBA00038314"/>
    </source>
</evidence>
<keyword evidence="6" id="KW-1185">Reference proteome</keyword>